<organism evidence="3 4">
    <name type="scientific">Diaporthe vaccinii</name>
    <dbReference type="NCBI Taxonomy" id="105482"/>
    <lineage>
        <taxon>Eukaryota</taxon>
        <taxon>Fungi</taxon>
        <taxon>Dikarya</taxon>
        <taxon>Ascomycota</taxon>
        <taxon>Pezizomycotina</taxon>
        <taxon>Sordariomycetes</taxon>
        <taxon>Sordariomycetidae</taxon>
        <taxon>Diaporthales</taxon>
        <taxon>Diaporthaceae</taxon>
        <taxon>Diaporthe</taxon>
        <taxon>Diaporthe eres species complex</taxon>
    </lineage>
</organism>
<accession>A0ABR4DTF6</accession>
<protein>
    <recommendedName>
        <fullName evidence="2">Fe2OG dioxygenase domain-containing protein</fullName>
    </recommendedName>
</protein>
<dbReference type="InterPro" id="IPR044861">
    <property type="entry name" value="IPNS-like_FE2OG_OXY"/>
</dbReference>
<sequence length="140" mass="15789">MGLKCWVKGHTDFGSLTLLFRQPVAALQVRSPEGGWKWVRPHPGSITVNVADALEMLTNGFLKSSIHRVVIPPPDQRDADRLGVLYFVRPEDDLELRPVRSPVLERLGYDKVQEDVVGITAGEWVKAREIIVGRKAKFYN</sequence>
<name>A0ABR4DTF6_9PEZI</name>
<dbReference type="InterPro" id="IPR050231">
    <property type="entry name" value="Iron_ascorbate_oxido_reductase"/>
</dbReference>
<dbReference type="EMBL" id="JBAWTH010000182">
    <property type="protein sequence ID" value="KAL2273552.1"/>
    <property type="molecule type" value="Genomic_DNA"/>
</dbReference>
<dbReference type="PROSITE" id="PS51471">
    <property type="entry name" value="FE2OG_OXY"/>
    <property type="match status" value="1"/>
</dbReference>
<evidence type="ECO:0000313" key="4">
    <source>
        <dbReference type="Proteomes" id="UP001600888"/>
    </source>
</evidence>
<dbReference type="SUPFAM" id="SSF51197">
    <property type="entry name" value="Clavaminate synthase-like"/>
    <property type="match status" value="1"/>
</dbReference>
<gene>
    <name evidence="3" type="ORF">FJTKL_04453</name>
</gene>
<comment type="caution">
    <text evidence="3">The sequence shown here is derived from an EMBL/GenBank/DDBJ whole genome shotgun (WGS) entry which is preliminary data.</text>
</comment>
<dbReference type="InterPro" id="IPR027443">
    <property type="entry name" value="IPNS-like_sf"/>
</dbReference>
<dbReference type="PANTHER" id="PTHR47990">
    <property type="entry name" value="2-OXOGLUTARATE (2OG) AND FE(II)-DEPENDENT OXYGENASE SUPERFAMILY PROTEIN-RELATED"/>
    <property type="match status" value="1"/>
</dbReference>
<evidence type="ECO:0000256" key="1">
    <source>
        <dbReference type="ARBA" id="ARBA00008056"/>
    </source>
</evidence>
<evidence type="ECO:0000313" key="3">
    <source>
        <dbReference type="EMBL" id="KAL2273552.1"/>
    </source>
</evidence>
<proteinExistence type="inferred from homology"/>
<reference evidence="3 4" key="1">
    <citation type="submission" date="2024-03" db="EMBL/GenBank/DDBJ databases">
        <title>A high-quality draft genome sequence of Diaporthe vaccinii, a causative agent of upright dieback and viscid rot disease in cranberry plants.</title>
        <authorList>
            <person name="Sarrasin M."/>
            <person name="Lang B.F."/>
            <person name="Burger G."/>
        </authorList>
    </citation>
    <scope>NUCLEOTIDE SEQUENCE [LARGE SCALE GENOMIC DNA]</scope>
    <source>
        <strain evidence="3 4">IS7</strain>
    </source>
</reference>
<dbReference type="Gene3D" id="2.60.120.330">
    <property type="entry name" value="B-lactam Antibiotic, Isopenicillin N Synthase, Chain"/>
    <property type="match status" value="1"/>
</dbReference>
<evidence type="ECO:0000259" key="2">
    <source>
        <dbReference type="PROSITE" id="PS51471"/>
    </source>
</evidence>
<comment type="similarity">
    <text evidence="1">Belongs to the iron/ascorbate-dependent oxidoreductase family.</text>
</comment>
<dbReference type="Pfam" id="PF03171">
    <property type="entry name" value="2OG-FeII_Oxy"/>
    <property type="match status" value="1"/>
</dbReference>
<keyword evidence="4" id="KW-1185">Reference proteome</keyword>
<feature type="domain" description="Fe2OG dioxygenase" evidence="2">
    <location>
        <begin position="1"/>
        <end position="90"/>
    </location>
</feature>
<dbReference type="InterPro" id="IPR005123">
    <property type="entry name" value="Oxoglu/Fe-dep_dioxygenase_dom"/>
</dbReference>
<dbReference type="Proteomes" id="UP001600888">
    <property type="component" value="Unassembled WGS sequence"/>
</dbReference>